<evidence type="ECO:0000313" key="9">
    <source>
        <dbReference type="Proteomes" id="UP000002012"/>
    </source>
</evidence>
<dbReference type="InterPro" id="IPR002104">
    <property type="entry name" value="Integrase_catalytic"/>
</dbReference>
<dbReference type="SUPFAM" id="SSF56349">
    <property type="entry name" value="DNA breaking-rejoining enzymes"/>
    <property type="match status" value="1"/>
</dbReference>
<sequence>MGGIRKRGKKNRIQAIFNYLSIKRFENTPYYCDTGKSDCKCRNCKAARAFVSEIDRKINESSFRYQDYFPKSATLKKLGIANVSSEVSFGTYAWQWYDLKEPNIAYSTSKAYKTAVKALCETFGNMPLNQIKPSHIQTYISKSELSPKTISNYIGVLYSVLQAGVADDILEKNSAEYIDKPEIGSEKIDPFEKSEVEQILKWTKKNHPHITVLYAIGFYTGMRIGEVLALKWSDIDFNKHTILVQRTMTANKLKDSTKTSNYRIIDIIPELDEYLEAHKKYTFMKSEWVILTHYGDPFKKTDNIVDSYYKPCLKALKMRFRILNQMRHSFACMMIDAGENLNWIKNMLGHSTLEMLFKKYGNRINRQDGTRKGVLFSKKAESGDK</sequence>
<evidence type="ECO:0000259" key="6">
    <source>
        <dbReference type="PROSITE" id="PS51898"/>
    </source>
</evidence>
<keyword evidence="3 5" id="KW-0238">DNA-binding</keyword>
<dbReference type="GO" id="GO:0015074">
    <property type="term" value="P:DNA integration"/>
    <property type="evidence" value="ECO:0007669"/>
    <property type="project" value="UniProtKB-KW"/>
</dbReference>
<protein>
    <submittedName>
        <fullName evidence="8">Integrase family protein</fullName>
    </submittedName>
</protein>
<accession>D4H416</accession>
<dbReference type="InParanoid" id="D4H416"/>
<dbReference type="PROSITE" id="PS51900">
    <property type="entry name" value="CB"/>
    <property type="match status" value="1"/>
</dbReference>
<dbReference type="RefSeq" id="WP_013009871.1">
    <property type="nucleotide sequence ID" value="NC_013943.1"/>
</dbReference>
<evidence type="ECO:0000256" key="3">
    <source>
        <dbReference type="ARBA" id="ARBA00023125"/>
    </source>
</evidence>
<dbReference type="InterPro" id="IPR013762">
    <property type="entry name" value="Integrase-like_cat_sf"/>
</dbReference>
<organism evidence="8 9">
    <name type="scientific">Denitrovibrio acetiphilus (strain DSM 12809 / NBRC 114555 / N2460)</name>
    <dbReference type="NCBI Taxonomy" id="522772"/>
    <lineage>
        <taxon>Bacteria</taxon>
        <taxon>Pseudomonadati</taxon>
        <taxon>Deferribacterota</taxon>
        <taxon>Deferribacteres</taxon>
        <taxon>Deferribacterales</taxon>
        <taxon>Geovibrionaceae</taxon>
        <taxon>Denitrovibrio</taxon>
    </lineage>
</organism>
<dbReference type="FunCoup" id="D4H416">
    <property type="interactions" value="71"/>
</dbReference>
<evidence type="ECO:0000259" key="7">
    <source>
        <dbReference type="PROSITE" id="PS51900"/>
    </source>
</evidence>
<dbReference type="InterPro" id="IPR010998">
    <property type="entry name" value="Integrase_recombinase_N"/>
</dbReference>
<dbReference type="STRING" id="522772.Dacet_0529"/>
<evidence type="ECO:0000313" key="8">
    <source>
        <dbReference type="EMBL" id="ADD67327.1"/>
    </source>
</evidence>
<dbReference type="Proteomes" id="UP000002012">
    <property type="component" value="Chromosome"/>
</dbReference>
<evidence type="ECO:0000256" key="5">
    <source>
        <dbReference type="PROSITE-ProRule" id="PRU01248"/>
    </source>
</evidence>
<dbReference type="KEGG" id="dap:Dacet_0529"/>
<dbReference type="OrthoDB" id="5391994at2"/>
<dbReference type="InterPro" id="IPR011010">
    <property type="entry name" value="DNA_brk_join_enz"/>
</dbReference>
<reference evidence="8 9" key="1">
    <citation type="journal article" date="2010" name="Stand. Genomic Sci.">
        <title>Complete genome sequence of Denitrovibrio acetiphilus type strain (N2460).</title>
        <authorList>
            <person name="Kiss H."/>
            <person name="Lang E."/>
            <person name="Lapidus A."/>
            <person name="Copeland A."/>
            <person name="Nolan M."/>
            <person name="Glavina Del Rio T."/>
            <person name="Chen F."/>
            <person name="Lucas S."/>
            <person name="Tice H."/>
            <person name="Cheng J.F."/>
            <person name="Han C."/>
            <person name="Goodwin L."/>
            <person name="Pitluck S."/>
            <person name="Liolios K."/>
            <person name="Pati A."/>
            <person name="Ivanova N."/>
            <person name="Mavromatis K."/>
            <person name="Chen A."/>
            <person name="Palaniappan K."/>
            <person name="Land M."/>
            <person name="Hauser L."/>
            <person name="Chang Y.J."/>
            <person name="Jeffries C.D."/>
            <person name="Detter J.C."/>
            <person name="Brettin T."/>
            <person name="Spring S."/>
            <person name="Rohde M."/>
            <person name="Goker M."/>
            <person name="Woyke T."/>
            <person name="Bristow J."/>
            <person name="Eisen J.A."/>
            <person name="Markowitz V."/>
            <person name="Hugenholtz P."/>
            <person name="Kyrpides N.C."/>
            <person name="Klenk H.P."/>
        </authorList>
    </citation>
    <scope>NUCLEOTIDE SEQUENCE [LARGE SCALE GENOMIC DNA]</scope>
    <source>
        <strain evidence="9">DSM 12809 / NBRC 114555 / N2460</strain>
    </source>
</reference>
<dbReference type="PROSITE" id="PS51898">
    <property type="entry name" value="TYR_RECOMBINASE"/>
    <property type="match status" value="1"/>
</dbReference>
<dbReference type="Gene3D" id="1.10.443.10">
    <property type="entry name" value="Intergrase catalytic core"/>
    <property type="match status" value="1"/>
</dbReference>
<dbReference type="Pfam" id="PF14659">
    <property type="entry name" value="Phage_int_SAM_3"/>
    <property type="match status" value="1"/>
</dbReference>
<keyword evidence="2" id="KW-0229">DNA integration</keyword>
<dbReference type="Gene3D" id="1.10.150.130">
    <property type="match status" value="1"/>
</dbReference>
<dbReference type="EMBL" id="CP001968">
    <property type="protein sequence ID" value="ADD67327.1"/>
    <property type="molecule type" value="Genomic_DNA"/>
</dbReference>
<feature type="domain" description="Tyr recombinase" evidence="6">
    <location>
        <begin position="186"/>
        <end position="375"/>
    </location>
</feature>
<dbReference type="HOGENOM" id="CLU_027562_8_2_0"/>
<dbReference type="CDD" id="cd01189">
    <property type="entry name" value="INT_ICEBs1_C_like"/>
    <property type="match status" value="1"/>
</dbReference>
<dbReference type="InterPro" id="IPR044068">
    <property type="entry name" value="CB"/>
</dbReference>
<keyword evidence="4" id="KW-0233">DNA recombination</keyword>
<dbReference type="GO" id="GO:0003677">
    <property type="term" value="F:DNA binding"/>
    <property type="evidence" value="ECO:0007669"/>
    <property type="project" value="UniProtKB-UniRule"/>
</dbReference>
<evidence type="ECO:0000256" key="4">
    <source>
        <dbReference type="ARBA" id="ARBA00023172"/>
    </source>
</evidence>
<dbReference type="InterPro" id="IPR050090">
    <property type="entry name" value="Tyrosine_recombinase_XerCD"/>
</dbReference>
<comment type="similarity">
    <text evidence="1">Belongs to the 'phage' integrase family.</text>
</comment>
<dbReference type="Pfam" id="PF00589">
    <property type="entry name" value="Phage_integrase"/>
    <property type="match status" value="1"/>
</dbReference>
<feature type="domain" description="Core-binding (CB)" evidence="7">
    <location>
        <begin position="87"/>
        <end position="165"/>
    </location>
</feature>
<keyword evidence="9" id="KW-1185">Reference proteome</keyword>
<proteinExistence type="inferred from homology"/>
<name>D4H416_DENA2</name>
<dbReference type="InterPro" id="IPR022000">
    <property type="entry name" value="Min27-like_integrase_DNA_bind"/>
</dbReference>
<evidence type="ECO:0000256" key="1">
    <source>
        <dbReference type="ARBA" id="ARBA00008857"/>
    </source>
</evidence>
<dbReference type="PaxDb" id="522772-Dacet_0529"/>
<dbReference type="Pfam" id="PF12167">
    <property type="entry name" value="Arm-DNA-bind_2"/>
    <property type="match status" value="1"/>
</dbReference>
<gene>
    <name evidence="8" type="ordered locus">Dacet_0529</name>
</gene>
<dbReference type="PANTHER" id="PTHR30349:SF64">
    <property type="entry name" value="PROPHAGE INTEGRASE INTD-RELATED"/>
    <property type="match status" value="1"/>
</dbReference>
<dbReference type="eggNOG" id="COG0582">
    <property type="taxonomic scope" value="Bacteria"/>
</dbReference>
<dbReference type="InterPro" id="IPR004107">
    <property type="entry name" value="Integrase_SAM-like_N"/>
</dbReference>
<evidence type="ECO:0000256" key="2">
    <source>
        <dbReference type="ARBA" id="ARBA00022908"/>
    </source>
</evidence>
<dbReference type="GO" id="GO:0006310">
    <property type="term" value="P:DNA recombination"/>
    <property type="evidence" value="ECO:0007669"/>
    <property type="project" value="UniProtKB-KW"/>
</dbReference>
<dbReference type="AlphaFoldDB" id="D4H416"/>
<dbReference type="PANTHER" id="PTHR30349">
    <property type="entry name" value="PHAGE INTEGRASE-RELATED"/>
    <property type="match status" value="1"/>
</dbReference>